<sequence length="78" mass="9352">QRKEDFDYLYGLSVVLPALEQKRRKFYRLFIQEGILFRRKESRTIPEKIKSLADEANIPIIETTKDELNKLLKDDRPN</sequence>
<name>A0A9N9NN51_9GLOM</name>
<evidence type="ECO:0000313" key="3">
    <source>
        <dbReference type="Proteomes" id="UP000789570"/>
    </source>
</evidence>
<dbReference type="InterPro" id="IPR047182">
    <property type="entry name" value="MRM1"/>
</dbReference>
<dbReference type="InterPro" id="IPR013123">
    <property type="entry name" value="SpoU_subst-bd"/>
</dbReference>
<dbReference type="Gene3D" id="3.30.1330.30">
    <property type="match status" value="1"/>
</dbReference>
<dbReference type="SUPFAM" id="SSF55315">
    <property type="entry name" value="L30e-like"/>
    <property type="match status" value="1"/>
</dbReference>
<evidence type="ECO:0000313" key="2">
    <source>
        <dbReference type="EMBL" id="CAG8743760.1"/>
    </source>
</evidence>
<organism evidence="2 3">
    <name type="scientific">Funneliformis caledonium</name>
    <dbReference type="NCBI Taxonomy" id="1117310"/>
    <lineage>
        <taxon>Eukaryota</taxon>
        <taxon>Fungi</taxon>
        <taxon>Fungi incertae sedis</taxon>
        <taxon>Mucoromycota</taxon>
        <taxon>Glomeromycotina</taxon>
        <taxon>Glomeromycetes</taxon>
        <taxon>Glomerales</taxon>
        <taxon>Glomeraceae</taxon>
        <taxon>Funneliformis</taxon>
    </lineage>
</organism>
<dbReference type="PANTHER" id="PTHR46103">
    <property type="entry name" value="RRNA METHYLTRANSFERASE 1, MITOCHONDRIAL"/>
    <property type="match status" value="1"/>
</dbReference>
<proteinExistence type="predicted"/>
<dbReference type="OrthoDB" id="270651at2759"/>
<gene>
    <name evidence="2" type="ORF">FCALED_LOCUS15807</name>
</gene>
<reference evidence="2" key="1">
    <citation type="submission" date="2021-06" db="EMBL/GenBank/DDBJ databases">
        <authorList>
            <person name="Kallberg Y."/>
            <person name="Tangrot J."/>
            <person name="Rosling A."/>
        </authorList>
    </citation>
    <scope>NUCLEOTIDE SEQUENCE</scope>
    <source>
        <strain evidence="2">UK204</strain>
    </source>
</reference>
<keyword evidence="3" id="KW-1185">Reference proteome</keyword>
<dbReference type="InterPro" id="IPR029064">
    <property type="entry name" value="Ribosomal_eL30-like_sf"/>
</dbReference>
<feature type="domain" description="RNA 2-O ribose methyltransferase substrate binding" evidence="1">
    <location>
        <begin position="8"/>
        <end position="78"/>
    </location>
</feature>
<dbReference type="Proteomes" id="UP000789570">
    <property type="component" value="Unassembled WGS sequence"/>
</dbReference>
<evidence type="ECO:0000259" key="1">
    <source>
        <dbReference type="Pfam" id="PF08032"/>
    </source>
</evidence>
<dbReference type="AlphaFoldDB" id="A0A9N9NN51"/>
<accession>A0A9N9NN51</accession>
<comment type="caution">
    <text evidence="2">The sequence shown here is derived from an EMBL/GenBank/DDBJ whole genome shotgun (WGS) entry which is preliminary data.</text>
</comment>
<feature type="non-terminal residue" evidence="2">
    <location>
        <position position="78"/>
    </location>
</feature>
<dbReference type="EMBL" id="CAJVPQ010015815">
    <property type="protein sequence ID" value="CAG8743760.1"/>
    <property type="molecule type" value="Genomic_DNA"/>
</dbReference>
<dbReference type="PANTHER" id="PTHR46103:SF1">
    <property type="entry name" value="RRNA METHYLTRANSFERASE 1, MITOCHONDRIAL"/>
    <property type="match status" value="1"/>
</dbReference>
<protein>
    <submittedName>
        <fullName evidence="2">14670_t:CDS:1</fullName>
    </submittedName>
</protein>
<dbReference type="GO" id="GO:0016435">
    <property type="term" value="F:rRNA (guanine) methyltransferase activity"/>
    <property type="evidence" value="ECO:0007669"/>
    <property type="project" value="TreeGrafter"/>
</dbReference>
<dbReference type="Pfam" id="PF08032">
    <property type="entry name" value="SpoU_sub_bind"/>
    <property type="match status" value="1"/>
</dbReference>